<keyword evidence="2" id="KW-0808">Transferase</keyword>
<evidence type="ECO:0000313" key="2">
    <source>
        <dbReference type="EMBL" id="MCG6558471.1"/>
    </source>
</evidence>
<dbReference type="CDD" id="cd02440">
    <property type="entry name" value="AdoMet_MTases"/>
    <property type="match status" value="1"/>
</dbReference>
<dbReference type="Proteomes" id="UP001165279">
    <property type="component" value="Unassembled WGS sequence"/>
</dbReference>
<dbReference type="RefSeq" id="WP_238904952.1">
    <property type="nucleotide sequence ID" value="NZ_JAKOEM010000006.1"/>
</dbReference>
<evidence type="ECO:0000313" key="3">
    <source>
        <dbReference type="Proteomes" id="UP001165279"/>
    </source>
</evidence>
<evidence type="ECO:0000259" key="1">
    <source>
        <dbReference type="Pfam" id="PF13649"/>
    </source>
</evidence>
<reference evidence="2" key="1">
    <citation type="submission" date="2022-02" db="EMBL/GenBank/DDBJ databases">
        <title>The genome sequence of Ruegeria sp. 1NDH52C.</title>
        <authorList>
            <person name="Du J."/>
        </authorList>
    </citation>
    <scope>NUCLEOTIDE SEQUENCE</scope>
    <source>
        <strain evidence="2">1NDH52C</strain>
    </source>
</reference>
<dbReference type="PANTHER" id="PTHR43591">
    <property type="entry name" value="METHYLTRANSFERASE"/>
    <property type="match status" value="1"/>
</dbReference>
<dbReference type="SUPFAM" id="SSF53335">
    <property type="entry name" value="S-adenosyl-L-methionine-dependent methyltransferases"/>
    <property type="match status" value="1"/>
</dbReference>
<dbReference type="Gene3D" id="3.40.50.150">
    <property type="entry name" value="Vaccinia Virus protein VP39"/>
    <property type="match status" value="1"/>
</dbReference>
<feature type="domain" description="Methyltransferase" evidence="1">
    <location>
        <begin position="57"/>
        <end position="150"/>
    </location>
</feature>
<gene>
    <name evidence="2" type="ORF">MB818_09690</name>
</gene>
<dbReference type="EMBL" id="JAKOEM010000006">
    <property type="protein sequence ID" value="MCG6558471.1"/>
    <property type="molecule type" value="Genomic_DNA"/>
</dbReference>
<name>A0ABS9NWR7_9RHOB</name>
<keyword evidence="3" id="KW-1185">Reference proteome</keyword>
<dbReference type="InterPro" id="IPR041698">
    <property type="entry name" value="Methyltransf_25"/>
</dbReference>
<dbReference type="Pfam" id="PF13649">
    <property type="entry name" value="Methyltransf_25"/>
    <property type="match status" value="1"/>
</dbReference>
<comment type="caution">
    <text evidence="2">The sequence shown here is derived from an EMBL/GenBank/DDBJ whole genome shotgun (WGS) entry which is preliminary data.</text>
</comment>
<dbReference type="PANTHER" id="PTHR43591:SF24">
    <property type="entry name" value="2-METHOXY-6-POLYPRENYL-1,4-BENZOQUINOL METHYLASE, MITOCHONDRIAL"/>
    <property type="match status" value="1"/>
</dbReference>
<keyword evidence="2" id="KW-0489">Methyltransferase</keyword>
<sequence length="279" mass="30732">MVVELSTERTVTEALFMTFQLAGEGPKIYEEVMVPLWFGRWAEALIDQLSLRSSERVLDVACGTGVTTRLTKTKVGPGGKVDGLDINAPMLAQAKELAGDLDIAWIESDVCDIDLPSESYDVILSQHGYHYFPDKPQALREFLRLLAPGGRLGFSIWDGHSPYTSAICAAVEHHISSEIARKQRSQRETPSANELKSQMSAQGFSDVVVYRQELMIDVPPASEFVPLHLRSMPIAAAFTELPEDAQNALINEVAESLADYVQGNRLVYPDAVHVAIGFK</sequence>
<dbReference type="GO" id="GO:0032259">
    <property type="term" value="P:methylation"/>
    <property type="evidence" value="ECO:0007669"/>
    <property type="project" value="UniProtKB-KW"/>
</dbReference>
<dbReference type="InterPro" id="IPR029063">
    <property type="entry name" value="SAM-dependent_MTases_sf"/>
</dbReference>
<accession>A0ABS9NWR7</accession>
<organism evidence="2 3">
    <name type="scientific">Ruegeria alba</name>
    <dbReference type="NCBI Taxonomy" id="2916756"/>
    <lineage>
        <taxon>Bacteria</taxon>
        <taxon>Pseudomonadati</taxon>
        <taxon>Pseudomonadota</taxon>
        <taxon>Alphaproteobacteria</taxon>
        <taxon>Rhodobacterales</taxon>
        <taxon>Roseobacteraceae</taxon>
        <taxon>Ruegeria</taxon>
    </lineage>
</organism>
<proteinExistence type="predicted"/>
<protein>
    <submittedName>
        <fullName evidence="2">Methyltransferase domain-containing protein</fullName>
    </submittedName>
</protein>
<dbReference type="GO" id="GO:0008168">
    <property type="term" value="F:methyltransferase activity"/>
    <property type="evidence" value="ECO:0007669"/>
    <property type="project" value="UniProtKB-KW"/>
</dbReference>